<dbReference type="SUPFAM" id="SSF53850">
    <property type="entry name" value="Periplasmic binding protein-like II"/>
    <property type="match status" value="1"/>
</dbReference>
<evidence type="ECO:0000259" key="5">
    <source>
        <dbReference type="PROSITE" id="PS50931"/>
    </source>
</evidence>
<keyword evidence="4" id="KW-0804">Transcription</keyword>
<dbReference type="PROSITE" id="PS50931">
    <property type="entry name" value="HTH_LYSR"/>
    <property type="match status" value="1"/>
</dbReference>
<dbReference type="Pfam" id="PF00126">
    <property type="entry name" value="HTH_1"/>
    <property type="match status" value="1"/>
</dbReference>
<evidence type="ECO:0000313" key="6">
    <source>
        <dbReference type="EMBL" id="MCQ5061656.1"/>
    </source>
</evidence>
<dbReference type="GO" id="GO:0003700">
    <property type="term" value="F:DNA-binding transcription factor activity"/>
    <property type="evidence" value="ECO:0007669"/>
    <property type="project" value="InterPro"/>
</dbReference>
<dbReference type="InterPro" id="IPR000847">
    <property type="entry name" value="LysR_HTH_N"/>
</dbReference>
<keyword evidence="2" id="KW-0805">Transcription regulation</keyword>
<dbReference type="RefSeq" id="WP_107030180.1">
    <property type="nucleotide sequence ID" value="NZ_DAWBZG010000165.1"/>
</dbReference>
<keyword evidence="3" id="KW-0238">DNA-binding</keyword>
<dbReference type="Proteomes" id="UP000240974">
    <property type="component" value="Unassembled WGS sequence"/>
</dbReference>
<proteinExistence type="inferred from homology"/>
<dbReference type="FunFam" id="1.10.10.10:FF:000001">
    <property type="entry name" value="LysR family transcriptional regulator"/>
    <property type="match status" value="1"/>
</dbReference>
<dbReference type="PRINTS" id="PR00039">
    <property type="entry name" value="HTHLYSR"/>
</dbReference>
<reference evidence="6" key="2">
    <citation type="submission" date="2022-06" db="EMBL/GenBank/DDBJ databases">
        <title>Isolation of gut microbiota from human fecal samples.</title>
        <authorList>
            <person name="Pamer E.G."/>
            <person name="Barat B."/>
            <person name="Waligurski E."/>
            <person name="Medina S."/>
            <person name="Paddock L."/>
            <person name="Mostad J."/>
        </authorList>
    </citation>
    <scope>NUCLEOTIDE SEQUENCE</scope>
    <source>
        <strain evidence="6">DFI.6.24</strain>
    </source>
</reference>
<dbReference type="Gene3D" id="3.40.190.10">
    <property type="entry name" value="Periplasmic binding protein-like II"/>
    <property type="match status" value="1"/>
</dbReference>
<evidence type="ECO:0000256" key="3">
    <source>
        <dbReference type="ARBA" id="ARBA00023125"/>
    </source>
</evidence>
<dbReference type="PANTHER" id="PTHR30419">
    <property type="entry name" value="HTH-TYPE TRANSCRIPTIONAL REGULATOR YBHD"/>
    <property type="match status" value="1"/>
</dbReference>
<dbReference type="AlphaFoldDB" id="A0A2T3FXH9"/>
<organism evidence="7 8">
    <name type="scientific">Faecalibacillus intestinalis</name>
    <dbReference type="NCBI Taxonomy" id="1982626"/>
    <lineage>
        <taxon>Bacteria</taxon>
        <taxon>Bacillati</taxon>
        <taxon>Bacillota</taxon>
        <taxon>Erysipelotrichia</taxon>
        <taxon>Erysipelotrichales</taxon>
        <taxon>Coprobacillaceae</taxon>
        <taxon>Faecalibacillus</taxon>
    </lineage>
</organism>
<reference evidence="7 8" key="1">
    <citation type="journal article" date="2019" name="Int. J. Syst. Evol. Microbiol.">
        <title>Faecalibacillus intestinalis gen. nov., sp. nov. and Faecalibacillus faecis sp. nov., isolated from human faeces.</title>
        <authorList>
            <person name="Seo B."/>
            <person name="Jeon K."/>
            <person name="Baek I."/>
            <person name="Lee Y.M."/>
            <person name="Baek K."/>
            <person name="Ko G."/>
        </authorList>
    </citation>
    <scope>NUCLEOTIDE SEQUENCE [LARGE SCALE GENOMIC DNA]</scope>
    <source>
        <strain evidence="7 8">SNUG30099</strain>
    </source>
</reference>
<comment type="caution">
    <text evidence="7">The sequence shown here is derived from an EMBL/GenBank/DDBJ whole genome shotgun (WGS) entry which is preliminary data.</text>
</comment>
<protein>
    <submittedName>
        <fullName evidence="6">LysR family transcriptional regulator</fullName>
    </submittedName>
</protein>
<dbReference type="InterPro" id="IPR050950">
    <property type="entry name" value="HTH-type_LysR_regulators"/>
</dbReference>
<name>A0A2T3FXH9_9FIRM</name>
<dbReference type="GO" id="GO:0005829">
    <property type="term" value="C:cytosol"/>
    <property type="evidence" value="ECO:0007669"/>
    <property type="project" value="TreeGrafter"/>
</dbReference>
<keyword evidence="8" id="KW-1185">Reference proteome</keyword>
<sequence>MNIRQLQYFVDLSETLNFTKTAQNFYISQTAITKQIQCLEGDLDIPLFHRSKKSVSLTSEGQAYLPYAKKILEDIDLSYKVIEEYRRGKRCTFSIGFIKSLDDELLLNLLQKIKENYPLIHLQYQAYSRLELLHLFKERKLDAIITFEYPEIKDENHLLLKKGHLRKYYHQDCSLNNLKLIYDVRQESLENYEIEQTLLKVCLKEGYAILHDFIESNQYSKYLQYQDLDISSPISFYYHLNSTNKILQNIIQLIEKG</sequence>
<evidence type="ECO:0000256" key="2">
    <source>
        <dbReference type="ARBA" id="ARBA00023015"/>
    </source>
</evidence>
<gene>
    <name evidence="7" type="ORF">C7U54_09810</name>
    <name evidence="6" type="ORF">NE542_07435</name>
</gene>
<dbReference type="Gene3D" id="1.10.10.10">
    <property type="entry name" value="Winged helix-like DNA-binding domain superfamily/Winged helix DNA-binding domain"/>
    <property type="match status" value="1"/>
</dbReference>
<dbReference type="SUPFAM" id="SSF46785">
    <property type="entry name" value="Winged helix' DNA-binding domain"/>
    <property type="match status" value="1"/>
</dbReference>
<evidence type="ECO:0000256" key="1">
    <source>
        <dbReference type="ARBA" id="ARBA00009437"/>
    </source>
</evidence>
<dbReference type="EMBL" id="PYLQ01000014">
    <property type="protein sequence ID" value="PST39961.1"/>
    <property type="molecule type" value="Genomic_DNA"/>
</dbReference>
<evidence type="ECO:0000313" key="8">
    <source>
        <dbReference type="Proteomes" id="UP000240974"/>
    </source>
</evidence>
<dbReference type="InterPro" id="IPR036388">
    <property type="entry name" value="WH-like_DNA-bd_sf"/>
</dbReference>
<dbReference type="Proteomes" id="UP001204814">
    <property type="component" value="Unassembled WGS sequence"/>
</dbReference>
<evidence type="ECO:0000313" key="7">
    <source>
        <dbReference type="EMBL" id="PST39961.1"/>
    </source>
</evidence>
<feature type="domain" description="HTH lysR-type" evidence="5">
    <location>
        <begin position="1"/>
        <end position="58"/>
    </location>
</feature>
<evidence type="ECO:0000256" key="4">
    <source>
        <dbReference type="ARBA" id="ARBA00023163"/>
    </source>
</evidence>
<dbReference type="InterPro" id="IPR036390">
    <property type="entry name" value="WH_DNA-bd_sf"/>
</dbReference>
<comment type="similarity">
    <text evidence="1">Belongs to the LysR transcriptional regulatory family.</text>
</comment>
<dbReference type="GO" id="GO:0003677">
    <property type="term" value="F:DNA binding"/>
    <property type="evidence" value="ECO:0007669"/>
    <property type="project" value="UniProtKB-KW"/>
</dbReference>
<dbReference type="PANTHER" id="PTHR30419:SF8">
    <property type="entry name" value="NITROGEN ASSIMILATION TRANSCRIPTIONAL ACTIVATOR-RELATED"/>
    <property type="match status" value="1"/>
</dbReference>
<accession>A0A2T3FXH9</accession>
<dbReference type="EMBL" id="JANGBO010000005">
    <property type="protein sequence ID" value="MCQ5061656.1"/>
    <property type="molecule type" value="Genomic_DNA"/>
</dbReference>